<evidence type="ECO:0000256" key="1">
    <source>
        <dbReference type="SAM" id="Phobius"/>
    </source>
</evidence>
<accession>A0AAW9JMF0</accession>
<keyword evidence="1" id="KW-0472">Membrane</keyword>
<keyword evidence="1" id="KW-1133">Transmembrane helix</keyword>
<feature type="transmembrane region" description="Helical" evidence="1">
    <location>
        <begin position="72"/>
        <end position="90"/>
    </location>
</feature>
<comment type="caution">
    <text evidence="2">The sequence shown here is derived from an EMBL/GenBank/DDBJ whole genome shotgun (WGS) entry which is preliminary data.</text>
</comment>
<organism evidence="2 3">
    <name type="scientific">Carnobacterium maltaromaticum</name>
    <name type="common">Carnobacterium piscicola</name>
    <dbReference type="NCBI Taxonomy" id="2751"/>
    <lineage>
        <taxon>Bacteria</taxon>
        <taxon>Bacillati</taxon>
        <taxon>Bacillota</taxon>
        <taxon>Bacilli</taxon>
        <taxon>Lactobacillales</taxon>
        <taxon>Carnobacteriaceae</taxon>
        <taxon>Carnobacterium</taxon>
    </lineage>
</organism>
<dbReference type="RefSeq" id="WP_010054923.1">
    <property type="nucleotide sequence ID" value="NZ_BJOJ01000038.1"/>
</dbReference>
<dbReference type="AlphaFoldDB" id="A0AAW9JMF0"/>
<feature type="transmembrane region" description="Helical" evidence="1">
    <location>
        <begin position="7"/>
        <end position="25"/>
    </location>
</feature>
<evidence type="ECO:0000313" key="3">
    <source>
        <dbReference type="Proteomes" id="UP001290462"/>
    </source>
</evidence>
<evidence type="ECO:0000313" key="2">
    <source>
        <dbReference type="EMBL" id="MDZ5757760.1"/>
    </source>
</evidence>
<proteinExistence type="predicted"/>
<gene>
    <name evidence="2" type="ORF">RAK27_03730</name>
</gene>
<dbReference type="EMBL" id="JAVBVO010000002">
    <property type="protein sequence ID" value="MDZ5757760.1"/>
    <property type="molecule type" value="Genomic_DNA"/>
</dbReference>
<dbReference type="InterPro" id="IPR018687">
    <property type="entry name" value="DUF2177_membr"/>
</dbReference>
<dbReference type="Pfam" id="PF09945">
    <property type="entry name" value="DUF2177"/>
    <property type="match status" value="1"/>
</dbReference>
<dbReference type="Proteomes" id="UP001290462">
    <property type="component" value="Unassembled WGS sequence"/>
</dbReference>
<dbReference type="GeneID" id="83607258"/>
<name>A0AAW9JMF0_CARML</name>
<feature type="transmembrane region" description="Helical" evidence="1">
    <location>
        <begin position="45"/>
        <end position="63"/>
    </location>
</feature>
<feature type="transmembrane region" description="Helical" evidence="1">
    <location>
        <begin position="110"/>
        <end position="128"/>
    </location>
</feature>
<keyword evidence="1" id="KW-0812">Transmembrane</keyword>
<protein>
    <submittedName>
        <fullName evidence="2">DUF2177 family protein</fullName>
    </submittedName>
</protein>
<sequence length="133" mass="14671">MNYFVKLFIASALIFLVIDLIWLIVIARQTYQNQIGSLLGPTKVVPAAIFYVLYIIGIIFFVLQPALDKGSLSYALIAGGFLGLLCYGTYDLTNLATLKNWSTVVTVIDLAWGAFITATTSGLVYGLAKYFNW</sequence>
<reference evidence="2" key="1">
    <citation type="submission" date="2023-08" db="EMBL/GenBank/DDBJ databases">
        <title>Genomic characterization of piscicolin 126 produced by Carnobacterium maltaromaticum CM22 strain isolated from salmon (Salmo salar).</title>
        <authorList>
            <person name="Gonzalez-Gragera E."/>
            <person name="Garcia-Lopez J.D."/>
            <person name="Teso-Perez C."/>
            <person name="Gimenez-Hernandez I."/>
            <person name="Peralta-Sanchez J.M."/>
            <person name="Valdivia E."/>
            <person name="Montalban-Lopez M."/>
            <person name="Martin-Platero A.M."/>
            <person name="Banos A."/>
            <person name="Martinez-Bueno M."/>
        </authorList>
    </citation>
    <scope>NUCLEOTIDE SEQUENCE</scope>
    <source>
        <strain evidence="2">CM22</strain>
    </source>
</reference>